<keyword evidence="5" id="KW-0391">Immunity</keyword>
<proteinExistence type="predicted"/>
<dbReference type="Proteomes" id="UP001318040">
    <property type="component" value="Chromosome 3"/>
</dbReference>
<dbReference type="AlphaFoldDB" id="A0AAJ7XAL6"/>
<dbReference type="GeneID" id="116951569"/>
<feature type="region of interest" description="Disordered" evidence="8">
    <location>
        <begin position="205"/>
        <end position="227"/>
    </location>
</feature>
<dbReference type="FunFam" id="2.60.40.10:FF:000289">
    <property type="entry name" value="Chromosome 6 open reading frame 106"/>
    <property type="match status" value="1"/>
</dbReference>
<keyword evidence="3" id="KW-0963">Cytoplasm</keyword>
<keyword evidence="10" id="KW-1185">Reference proteome</keyword>
<evidence type="ECO:0000256" key="8">
    <source>
        <dbReference type="SAM" id="MobiDB-lite"/>
    </source>
</evidence>
<dbReference type="CDD" id="cd14349">
    <property type="entry name" value="UBA_CF106"/>
    <property type="match status" value="1"/>
</dbReference>
<keyword evidence="6" id="KW-0539">Nucleus</keyword>
<dbReference type="GO" id="GO:0043130">
    <property type="term" value="F:ubiquitin binding"/>
    <property type="evidence" value="ECO:0007669"/>
    <property type="project" value="TreeGrafter"/>
</dbReference>
<dbReference type="FunFam" id="1.10.8.10:FF:000015">
    <property type="entry name" value="Chromosome 6 C6orf106 homolog"/>
    <property type="match status" value="1"/>
</dbReference>
<comment type="subcellular location">
    <subcellularLocation>
        <location evidence="2">Cytoplasm</location>
    </subcellularLocation>
    <subcellularLocation>
        <location evidence="1">Nucleus</location>
    </subcellularLocation>
</comment>
<dbReference type="CDD" id="cd14947">
    <property type="entry name" value="NBR1_like"/>
    <property type="match status" value="1"/>
</dbReference>
<name>A0AAJ7XAL6_PETMA</name>
<dbReference type="InterPro" id="IPR013783">
    <property type="entry name" value="Ig-like_fold"/>
</dbReference>
<evidence type="ECO:0000256" key="1">
    <source>
        <dbReference type="ARBA" id="ARBA00004123"/>
    </source>
</evidence>
<evidence type="ECO:0000313" key="11">
    <source>
        <dbReference type="RefSeq" id="XP_032826193.1"/>
    </source>
</evidence>
<evidence type="ECO:0000259" key="9">
    <source>
        <dbReference type="Pfam" id="PF16158"/>
    </source>
</evidence>
<dbReference type="PANTHER" id="PTHR20930">
    <property type="entry name" value="OVARIAN CARCINOMA ANTIGEN CA125-RELATED"/>
    <property type="match status" value="1"/>
</dbReference>
<dbReference type="InterPro" id="IPR032350">
    <property type="entry name" value="Nbr1_FW"/>
</dbReference>
<sequence>MDCDMDVDQELMQKFSCMGTTDKDVLISEFQKLLGFQLNPAGCAFFLDMANWNLQAAIGAYYDFETPNIVTPCMSFIKDVTIGEGESIPPNTIFTKTWRIQNSGTECWPAGVVLKFVNGHQFGPVSCVPVQALEPQHMADVSVDMTSPGPPAMYQGQWRMCTANGLFFGDVIWVIISVEVGGVLGVTQQLSTFGAELSAQHSAVQPDFNPFASPHKEEQPQDNQESCHQNLFGRQTLNNSEAVFFQNAWSPTGIDCEQDSKSNELVQNTQLKIQKIHLEDVTNSADCHPLHTAPCNLNCCNEPEGFGKS</sequence>
<gene>
    <name evidence="11" type="primary">ILRUN</name>
</gene>
<dbReference type="SUPFAM" id="SSF46934">
    <property type="entry name" value="UBA-like"/>
    <property type="match status" value="1"/>
</dbReference>
<dbReference type="Gene3D" id="2.60.40.10">
    <property type="entry name" value="Immunoglobulins"/>
    <property type="match status" value="1"/>
</dbReference>
<dbReference type="KEGG" id="pmrn:116951569"/>
<dbReference type="GO" id="GO:0005634">
    <property type="term" value="C:nucleus"/>
    <property type="evidence" value="ECO:0007669"/>
    <property type="project" value="UniProtKB-SubCell"/>
</dbReference>
<feature type="domain" description="Nbr1 FW" evidence="9">
    <location>
        <begin position="81"/>
        <end position="178"/>
    </location>
</feature>
<accession>A0AAJ7XAL6</accession>
<dbReference type="Gene3D" id="1.10.8.10">
    <property type="entry name" value="DNA helicase RuvA subunit, C-terminal domain"/>
    <property type="match status" value="1"/>
</dbReference>
<dbReference type="GO" id="GO:0045087">
    <property type="term" value="P:innate immune response"/>
    <property type="evidence" value="ECO:0007669"/>
    <property type="project" value="UniProtKB-KW"/>
</dbReference>
<dbReference type="Pfam" id="PF16158">
    <property type="entry name" value="N_BRCA1_IG"/>
    <property type="match status" value="1"/>
</dbReference>
<protein>
    <recommendedName>
        <fullName evidence="7">Protein ILRUN</fullName>
    </recommendedName>
</protein>
<dbReference type="PANTHER" id="PTHR20930:SF0">
    <property type="entry name" value="PROTEIN ILRUN"/>
    <property type="match status" value="1"/>
</dbReference>
<dbReference type="Pfam" id="PF14555">
    <property type="entry name" value="UBA_4"/>
    <property type="match status" value="1"/>
</dbReference>
<dbReference type="InterPro" id="IPR039517">
    <property type="entry name" value="C6orf106_UBA-like"/>
</dbReference>
<evidence type="ECO:0000256" key="6">
    <source>
        <dbReference type="ARBA" id="ARBA00023242"/>
    </source>
</evidence>
<evidence type="ECO:0000313" key="10">
    <source>
        <dbReference type="Proteomes" id="UP001318040"/>
    </source>
</evidence>
<evidence type="ECO:0000256" key="2">
    <source>
        <dbReference type="ARBA" id="ARBA00004496"/>
    </source>
</evidence>
<evidence type="ECO:0000256" key="5">
    <source>
        <dbReference type="ARBA" id="ARBA00022859"/>
    </source>
</evidence>
<reference evidence="11" key="1">
    <citation type="submission" date="2025-08" db="UniProtKB">
        <authorList>
            <consortium name="RefSeq"/>
        </authorList>
    </citation>
    <scope>IDENTIFICATION</scope>
    <source>
        <tissue evidence="11">Sperm</tissue>
    </source>
</reference>
<keyword evidence="4" id="KW-0399">Innate immunity</keyword>
<evidence type="ECO:0000256" key="7">
    <source>
        <dbReference type="ARBA" id="ARBA00070744"/>
    </source>
</evidence>
<dbReference type="InterPro" id="IPR009060">
    <property type="entry name" value="UBA-like_sf"/>
</dbReference>
<dbReference type="GO" id="GO:0000407">
    <property type="term" value="C:phagophore assembly site"/>
    <property type="evidence" value="ECO:0007669"/>
    <property type="project" value="TreeGrafter"/>
</dbReference>
<organism evidence="10 11">
    <name type="scientific">Petromyzon marinus</name>
    <name type="common">Sea lamprey</name>
    <dbReference type="NCBI Taxonomy" id="7757"/>
    <lineage>
        <taxon>Eukaryota</taxon>
        <taxon>Metazoa</taxon>
        <taxon>Chordata</taxon>
        <taxon>Craniata</taxon>
        <taxon>Vertebrata</taxon>
        <taxon>Cyclostomata</taxon>
        <taxon>Hyperoartia</taxon>
        <taxon>Petromyzontiformes</taxon>
        <taxon>Petromyzontidae</taxon>
        <taxon>Petromyzon</taxon>
    </lineage>
</organism>
<evidence type="ECO:0000256" key="3">
    <source>
        <dbReference type="ARBA" id="ARBA00022490"/>
    </source>
</evidence>
<dbReference type="CTD" id="64771"/>
<dbReference type="RefSeq" id="XP_032826193.1">
    <property type="nucleotide sequence ID" value="XM_032970302.1"/>
</dbReference>
<dbReference type="GO" id="GO:0016236">
    <property type="term" value="P:macroautophagy"/>
    <property type="evidence" value="ECO:0007669"/>
    <property type="project" value="TreeGrafter"/>
</dbReference>
<evidence type="ECO:0000256" key="4">
    <source>
        <dbReference type="ARBA" id="ARBA00022588"/>
    </source>
</evidence>